<evidence type="ECO:0000256" key="1">
    <source>
        <dbReference type="ARBA" id="ARBA00004477"/>
    </source>
</evidence>
<dbReference type="FunFam" id="3.40.720.10:FF:000015">
    <property type="entry name" value="GPI ethanolamine phosphate transferase 1"/>
    <property type="match status" value="1"/>
</dbReference>
<feature type="transmembrane region" description="Helical" evidence="14">
    <location>
        <begin position="6"/>
        <end position="29"/>
    </location>
</feature>
<evidence type="ECO:0000313" key="18">
    <source>
        <dbReference type="Proteomes" id="UP000663850"/>
    </source>
</evidence>
<dbReference type="Gene3D" id="3.40.720.10">
    <property type="entry name" value="Alkaline Phosphatase, subunit A"/>
    <property type="match status" value="1"/>
</dbReference>
<evidence type="ECO:0000256" key="15">
    <source>
        <dbReference type="SAM" id="MobiDB-lite"/>
    </source>
</evidence>
<dbReference type="InterPro" id="IPR017850">
    <property type="entry name" value="Alkaline_phosphatase_core_sf"/>
</dbReference>
<keyword evidence="9 14" id="KW-1133">Transmembrane helix</keyword>
<feature type="transmembrane region" description="Helical" evidence="14">
    <location>
        <begin position="552"/>
        <end position="572"/>
    </location>
</feature>
<feature type="region of interest" description="Disordered" evidence="15">
    <location>
        <begin position="889"/>
        <end position="910"/>
    </location>
</feature>
<evidence type="ECO:0000256" key="12">
    <source>
        <dbReference type="ARBA" id="ARBA00023316"/>
    </source>
</evidence>
<dbReference type="EC" id="2.-.-.-" evidence="14"/>
<feature type="transmembrane region" description="Helical" evidence="14">
    <location>
        <begin position="642"/>
        <end position="659"/>
    </location>
</feature>
<keyword evidence="11" id="KW-0325">Glycoprotein</keyword>
<dbReference type="Proteomes" id="UP000663850">
    <property type="component" value="Unassembled WGS sequence"/>
</dbReference>
<keyword evidence="12" id="KW-0961">Cell wall biogenesis/degradation</keyword>
<keyword evidence="6 14" id="KW-0808">Transferase</keyword>
<feature type="transmembrane region" description="Helical" evidence="14">
    <location>
        <begin position="919"/>
        <end position="944"/>
    </location>
</feature>
<dbReference type="PANTHER" id="PTHR12250:SF0">
    <property type="entry name" value="GPI ETHANOLAMINE PHOSPHATE TRANSFERASE 1"/>
    <property type="match status" value="1"/>
</dbReference>
<feature type="transmembrane region" description="Helical" evidence="14">
    <location>
        <begin position="696"/>
        <end position="716"/>
    </location>
</feature>
<feature type="domain" description="GPI ethanolamine phosphate transferase 1 C-terminal" evidence="16">
    <location>
        <begin position="499"/>
        <end position="1016"/>
    </location>
</feature>
<name>A0A8H3AZR1_9AGAM</name>
<evidence type="ECO:0000313" key="17">
    <source>
        <dbReference type="EMBL" id="CAE6444112.1"/>
    </source>
</evidence>
<dbReference type="GO" id="GO:0005789">
    <property type="term" value="C:endoplasmic reticulum membrane"/>
    <property type="evidence" value="ECO:0007669"/>
    <property type="project" value="UniProtKB-SubCell"/>
</dbReference>
<dbReference type="InterPro" id="IPR017852">
    <property type="entry name" value="GPI_EtnP_transferase_1_C"/>
</dbReference>
<reference evidence="17" key="1">
    <citation type="submission" date="2021-01" db="EMBL/GenBank/DDBJ databases">
        <authorList>
            <person name="Kaushik A."/>
        </authorList>
    </citation>
    <scope>NUCLEOTIDE SEQUENCE</scope>
    <source>
        <strain evidence="17">Type strain: AG8-Rh-89/</strain>
    </source>
</reference>
<dbReference type="CDD" id="cd16020">
    <property type="entry name" value="GPI_EPT_1"/>
    <property type="match status" value="1"/>
</dbReference>
<feature type="transmembrane region" description="Helical" evidence="14">
    <location>
        <begin position="579"/>
        <end position="594"/>
    </location>
</feature>
<comment type="caution">
    <text evidence="17">The sequence shown here is derived from an EMBL/GenBank/DDBJ whole genome shotgun (WGS) entry which is preliminary data.</text>
</comment>
<feature type="compositionally biased region" description="Polar residues" evidence="15">
    <location>
        <begin position="328"/>
        <end position="339"/>
    </location>
</feature>
<evidence type="ECO:0000256" key="7">
    <source>
        <dbReference type="ARBA" id="ARBA00022692"/>
    </source>
</evidence>
<dbReference type="GO" id="GO:0006506">
    <property type="term" value="P:GPI anchor biosynthetic process"/>
    <property type="evidence" value="ECO:0007669"/>
    <property type="project" value="UniProtKB-UniPathway"/>
</dbReference>
<comment type="function">
    <text evidence="13 14">Ethanolamine phosphate transferase involved in glycosylphosphatidylinositol-anchor biosynthesis. Transfers ethanolamine phosphate to the first alpha-1,4-linked mannose of the glycosylphosphatidylinositol precursor of GPI-anchor.</text>
</comment>
<dbReference type="GO" id="GO:0071555">
    <property type="term" value="P:cell wall organization"/>
    <property type="evidence" value="ECO:0007669"/>
    <property type="project" value="UniProtKB-KW"/>
</dbReference>
<evidence type="ECO:0000256" key="2">
    <source>
        <dbReference type="ARBA" id="ARBA00004687"/>
    </source>
</evidence>
<feature type="transmembrane region" description="Helical" evidence="14">
    <location>
        <begin position="991"/>
        <end position="1012"/>
    </location>
</feature>
<keyword evidence="5 14" id="KW-0337">GPI-anchor biosynthesis</keyword>
<dbReference type="GO" id="GO:0051377">
    <property type="term" value="F:mannose-ethanolamine phosphotransferase activity"/>
    <property type="evidence" value="ECO:0007669"/>
    <property type="project" value="UniProtKB-UniRule"/>
</dbReference>
<dbReference type="Pfam" id="PF01663">
    <property type="entry name" value="Phosphodiest"/>
    <property type="match status" value="1"/>
</dbReference>
<feature type="region of interest" description="Disordered" evidence="15">
    <location>
        <begin position="319"/>
        <end position="339"/>
    </location>
</feature>
<dbReference type="SUPFAM" id="SSF53649">
    <property type="entry name" value="Alkaline phosphatase-like"/>
    <property type="match status" value="1"/>
</dbReference>
<keyword evidence="10 14" id="KW-0472">Membrane</keyword>
<feature type="transmembrane region" description="Helical" evidence="14">
    <location>
        <begin position="826"/>
        <end position="851"/>
    </location>
</feature>
<organism evidence="17 18">
    <name type="scientific">Rhizoctonia solani</name>
    <dbReference type="NCBI Taxonomy" id="456999"/>
    <lineage>
        <taxon>Eukaryota</taxon>
        <taxon>Fungi</taxon>
        <taxon>Dikarya</taxon>
        <taxon>Basidiomycota</taxon>
        <taxon>Agaricomycotina</taxon>
        <taxon>Agaricomycetes</taxon>
        <taxon>Cantharellales</taxon>
        <taxon>Ceratobasidiaceae</taxon>
        <taxon>Rhizoctonia</taxon>
    </lineage>
</organism>
<dbReference type="InterPro" id="IPR037671">
    <property type="entry name" value="PIGN_N"/>
</dbReference>
<accession>A0A8H3AZR1</accession>
<evidence type="ECO:0000256" key="14">
    <source>
        <dbReference type="RuleBase" id="RU367138"/>
    </source>
</evidence>
<dbReference type="InterPro" id="IPR002591">
    <property type="entry name" value="Phosphodiest/P_Trfase"/>
</dbReference>
<proteinExistence type="inferred from homology"/>
<comment type="subcellular location">
    <subcellularLocation>
        <location evidence="1 14">Endoplasmic reticulum membrane</location>
        <topology evidence="1 14">Multi-pass membrane protein</topology>
    </subcellularLocation>
</comment>
<comment type="pathway">
    <text evidence="2 14">Glycolipid biosynthesis; glycosylphosphatidylinositol-anchor biosynthesis.</text>
</comment>
<dbReference type="PANTHER" id="PTHR12250">
    <property type="entry name" value="PHOSPHATIDYLINOSITOL GLYCAN, CLASS N"/>
    <property type="match status" value="1"/>
</dbReference>
<dbReference type="UniPathway" id="UPA00196"/>
<feature type="transmembrane region" description="Helical" evidence="14">
    <location>
        <begin position="757"/>
        <end position="775"/>
    </location>
</feature>
<evidence type="ECO:0000256" key="3">
    <source>
        <dbReference type="ARBA" id="ARBA00008400"/>
    </source>
</evidence>
<keyword evidence="8 14" id="KW-0256">Endoplasmic reticulum</keyword>
<evidence type="ECO:0000256" key="10">
    <source>
        <dbReference type="ARBA" id="ARBA00023136"/>
    </source>
</evidence>
<comment type="similarity">
    <text evidence="3 14">Belongs to the PIGG/PIGN/PIGO family. PIGN subfamily.</text>
</comment>
<dbReference type="AlphaFoldDB" id="A0A8H3AZR1"/>
<dbReference type="Pfam" id="PF04987">
    <property type="entry name" value="PigN"/>
    <property type="match status" value="1"/>
</dbReference>
<protein>
    <recommendedName>
        <fullName evidence="4 14">GPI ethanolamine phosphate transferase 1</fullName>
        <ecNumber evidence="14">2.-.-.-</ecNumber>
    </recommendedName>
</protein>
<dbReference type="InterPro" id="IPR007070">
    <property type="entry name" value="GPI_EtnP_transferase_1"/>
</dbReference>
<evidence type="ECO:0000256" key="8">
    <source>
        <dbReference type="ARBA" id="ARBA00022824"/>
    </source>
</evidence>
<evidence type="ECO:0000256" key="6">
    <source>
        <dbReference type="ARBA" id="ARBA00022679"/>
    </source>
</evidence>
<evidence type="ECO:0000256" key="5">
    <source>
        <dbReference type="ARBA" id="ARBA00022502"/>
    </source>
</evidence>
<evidence type="ECO:0000256" key="4">
    <source>
        <dbReference type="ARBA" id="ARBA00020831"/>
    </source>
</evidence>
<feature type="transmembrane region" description="Helical" evidence="14">
    <location>
        <begin position="787"/>
        <end position="806"/>
    </location>
</feature>
<keyword evidence="7 14" id="KW-0812">Transmembrane</keyword>
<evidence type="ECO:0000256" key="11">
    <source>
        <dbReference type="ARBA" id="ARBA00023180"/>
    </source>
</evidence>
<evidence type="ECO:0000256" key="9">
    <source>
        <dbReference type="ARBA" id="ARBA00022989"/>
    </source>
</evidence>
<sequence>MRTHSTSQILLLGLVFHVAYIYSVFDCYFTSPVVHGMRQHRIFWPHNAPKSAPARRVVLIVGDGLRADLLFNVNPFPNIPNSPLSAAPFLRSVASERGAFGISHTRVPTESRPGHVALIGGMYEDVSAVTKGWKTNPVDFDSVFNKSSHTFAYGSPDIVPMFARGVSPEGKVSSWCYDESEEDFTKDAKELDTWVLARLKETLHNATQHPGSALDQSLRQEGVVIFLHLLGLDTTGHSYRPFSKEYMQNIMHVDTIVQQAEKLINDFYAHDDEPENESRTAYIFTADHGMSVIGNHGDGGSAALDPDNTRTPLIAWGSGIRGPVPDPDSNSTHDSYSKSAWGQPLTDLARADVQQADVATLMSALLGVDWPMNSVGVVPGLVNGPGYIKETDKRGSEQMARIGVVNARVSARLYWNNIVSAMVYCPSLCQVRFSALKHHLAIKAKHHLRYKPFPPLAPYAGGALPPGAMELREIERLLAAGDWQTARKNAQHLIDMTLEGLGYLQRYDRYTIRFIVTAGYIGWMLLSALHVLHTHVVPQNPALKPATNNAGISVLDLLMWTITLSTTGIFAYQRSPWTYYLYAAFPIYFFRSILREGNAMYEILVQEMDWGTFPTPEELLGWGIGSVAVLECMTLAYTHRELWTVLFVIIGVIWPIAIWPKGFYSQNRLLSLGWAISCLVSGIFTVLSVEKTESILLISLGAGAIVTLGLTGDVAVKAELGGRAFSFSSLIHRPKGSVQVQVSEFLKPQASHPRMRIPTQMALIVGALVTTISSVRSLQNKEGLPVLNQSAGWILLVSSVVLPIFLRPSVPSLTSKLQQYFLAFGPLFVLLSISTEGLFYASFSLTLSLWIEVEAKLHQLREKGVSKRFVPKPTKRDIGWRAEALSRALDEDQDEQPKVTKAPAPRSSRGLTGADVRRALFFLFFVQVAFFGAANVASVSSFYLEPVYRLIPVFNPFFMASLLIFKIIAPYVILSTTFATLNRRVALPPFALFKVALGLTDVMSLTFFYLVRDTGSWLEIGQSISFYIITSLLLVWSAGICAAGDWLVKGSTLGADISGDIAGLDSTRKLD</sequence>
<feature type="transmembrane region" description="Helical" evidence="14">
    <location>
        <begin position="956"/>
        <end position="979"/>
    </location>
</feature>
<gene>
    <name evidence="17" type="ORF">RDB_LOCUS33560</name>
</gene>
<feature type="transmembrane region" description="Helical" evidence="14">
    <location>
        <begin position="510"/>
        <end position="532"/>
    </location>
</feature>
<feature type="transmembrane region" description="Helical" evidence="14">
    <location>
        <begin position="671"/>
        <end position="689"/>
    </location>
</feature>
<evidence type="ECO:0000256" key="13">
    <source>
        <dbReference type="ARBA" id="ARBA00024850"/>
    </source>
</evidence>
<evidence type="ECO:0000259" key="16">
    <source>
        <dbReference type="Pfam" id="PF04987"/>
    </source>
</evidence>
<dbReference type="EMBL" id="CAJMWZ010001879">
    <property type="protein sequence ID" value="CAE6444112.1"/>
    <property type="molecule type" value="Genomic_DNA"/>
</dbReference>
<feature type="transmembrane region" description="Helical" evidence="14">
    <location>
        <begin position="1024"/>
        <end position="1048"/>
    </location>
</feature>